<evidence type="ECO:0000256" key="2">
    <source>
        <dbReference type="SAM" id="SignalP"/>
    </source>
</evidence>
<gene>
    <name evidence="3" type="ORF">GCM10009422_00480</name>
</gene>
<dbReference type="EMBL" id="BAAAGA010000001">
    <property type="protein sequence ID" value="GAA0609614.1"/>
    <property type="molecule type" value="Genomic_DNA"/>
</dbReference>
<evidence type="ECO:0000256" key="1">
    <source>
        <dbReference type="SAM" id="Coils"/>
    </source>
</evidence>
<keyword evidence="1" id="KW-0175">Coiled coil</keyword>
<keyword evidence="4" id="KW-1185">Reference proteome</keyword>
<feature type="coiled-coil region" evidence="1">
    <location>
        <begin position="132"/>
        <end position="204"/>
    </location>
</feature>
<evidence type="ECO:0000313" key="4">
    <source>
        <dbReference type="Proteomes" id="UP001501352"/>
    </source>
</evidence>
<feature type="chain" id="PRO_5046648260" description="DUF2799 domain-containing protein" evidence="2">
    <location>
        <begin position="25"/>
        <end position="212"/>
    </location>
</feature>
<dbReference type="PROSITE" id="PS51257">
    <property type="entry name" value="PROKAR_LIPOPROTEIN"/>
    <property type="match status" value="1"/>
</dbReference>
<reference evidence="3 4" key="1">
    <citation type="journal article" date="2019" name="Int. J. Syst. Evol. Microbiol.">
        <title>The Global Catalogue of Microorganisms (GCM) 10K type strain sequencing project: providing services to taxonomists for standard genome sequencing and annotation.</title>
        <authorList>
            <consortium name="The Broad Institute Genomics Platform"/>
            <consortium name="The Broad Institute Genome Sequencing Center for Infectious Disease"/>
            <person name="Wu L."/>
            <person name="Ma J."/>
        </authorList>
    </citation>
    <scope>NUCLEOTIDE SEQUENCE [LARGE SCALE GENOMIC DNA]</scope>
    <source>
        <strain evidence="3 4">JCM 12928</strain>
    </source>
</reference>
<feature type="signal peptide" evidence="2">
    <location>
        <begin position="1"/>
        <end position="24"/>
    </location>
</feature>
<evidence type="ECO:0000313" key="3">
    <source>
        <dbReference type="EMBL" id="GAA0609614.1"/>
    </source>
</evidence>
<protein>
    <recommendedName>
        <fullName evidence="5">DUF2799 domain-containing protein</fullName>
    </recommendedName>
</protein>
<comment type="caution">
    <text evidence="3">The sequence shown here is derived from an EMBL/GenBank/DDBJ whole genome shotgun (WGS) entry which is preliminary data.</text>
</comment>
<dbReference type="RefSeq" id="WP_343788552.1">
    <property type="nucleotide sequence ID" value="NZ_BAAAGA010000001.1"/>
</dbReference>
<keyword evidence="2" id="KW-0732">Signal</keyword>
<dbReference type="Pfam" id="PF10973">
    <property type="entry name" value="DUF2799"/>
    <property type="match status" value="1"/>
</dbReference>
<evidence type="ECO:0008006" key="5">
    <source>
        <dbReference type="Google" id="ProtNLM"/>
    </source>
</evidence>
<organism evidence="3 4">
    <name type="scientific">Brevundimonas kwangchunensis</name>
    <dbReference type="NCBI Taxonomy" id="322163"/>
    <lineage>
        <taxon>Bacteria</taxon>
        <taxon>Pseudomonadati</taxon>
        <taxon>Pseudomonadota</taxon>
        <taxon>Alphaproteobacteria</taxon>
        <taxon>Caulobacterales</taxon>
        <taxon>Caulobacteraceae</taxon>
        <taxon>Brevundimonas</taxon>
    </lineage>
</organism>
<accession>A0ABN1GE76</accession>
<name>A0ABN1GE76_9CAUL</name>
<dbReference type="InterPro" id="IPR021242">
    <property type="entry name" value="DUF2799"/>
</dbReference>
<proteinExistence type="predicted"/>
<dbReference type="Proteomes" id="UP001501352">
    <property type="component" value="Unassembled WGS sequence"/>
</dbReference>
<sequence>MRTFLIAGLAAGALCALGSCASMSKEECLAGDWTGRGYADGAAGAAPSRLGEHAEACAKHGVVPDDASYRSGWSQGVVTYCTPERGFAEGREGNGYAGVCPADLAARFVPAWEDGRVMYAAESAAESARSTVDSHGSRLEELDDKLEAKQRELRAEGLTDEQRDVVRNRIREIRQERENEERDWRRAQDALDEAEREARAVRRRFERIYGGW</sequence>